<name>A0A183B0N8_9TREM</name>
<sequence length="73" mass="8266">MEQFIEGTRSNNFRWHLLLHPPVDFEASGKLVEDLKKLEVATSAPRECMVVGDNAGMEVGYQPGHRGQEMQRP</sequence>
<dbReference type="EMBL" id="UZAN01053576">
    <property type="protein sequence ID" value="VDP90045.1"/>
    <property type="molecule type" value="Genomic_DNA"/>
</dbReference>
<dbReference type="Proteomes" id="UP000272942">
    <property type="component" value="Unassembled WGS sequence"/>
</dbReference>
<evidence type="ECO:0000313" key="2">
    <source>
        <dbReference type="Proteomes" id="UP000272942"/>
    </source>
</evidence>
<dbReference type="AlphaFoldDB" id="A0A183B0N8"/>
<reference evidence="1 2" key="2">
    <citation type="submission" date="2018-11" db="EMBL/GenBank/DDBJ databases">
        <authorList>
            <consortium name="Pathogen Informatics"/>
        </authorList>
    </citation>
    <scope>NUCLEOTIDE SEQUENCE [LARGE SCALE GENOMIC DNA]</scope>
    <source>
        <strain evidence="1 2">Egypt</strain>
    </source>
</reference>
<evidence type="ECO:0000313" key="1">
    <source>
        <dbReference type="EMBL" id="VDP90045.1"/>
    </source>
</evidence>
<reference evidence="3" key="1">
    <citation type="submission" date="2016-06" db="UniProtKB">
        <authorList>
            <consortium name="WormBaseParasite"/>
        </authorList>
    </citation>
    <scope>IDENTIFICATION</scope>
</reference>
<protein>
    <submittedName>
        <fullName evidence="3">XRN_N domain-containing protein</fullName>
    </submittedName>
</protein>
<keyword evidence="2" id="KW-1185">Reference proteome</keyword>
<organism evidence="3">
    <name type="scientific">Echinostoma caproni</name>
    <dbReference type="NCBI Taxonomy" id="27848"/>
    <lineage>
        <taxon>Eukaryota</taxon>
        <taxon>Metazoa</taxon>
        <taxon>Spiralia</taxon>
        <taxon>Lophotrochozoa</taxon>
        <taxon>Platyhelminthes</taxon>
        <taxon>Trematoda</taxon>
        <taxon>Digenea</taxon>
        <taxon>Plagiorchiida</taxon>
        <taxon>Echinostomata</taxon>
        <taxon>Echinostomatoidea</taxon>
        <taxon>Echinostomatidae</taxon>
        <taxon>Echinostoma</taxon>
    </lineage>
</organism>
<proteinExistence type="predicted"/>
<evidence type="ECO:0000313" key="3">
    <source>
        <dbReference type="WBParaSite" id="ECPE_0001281001-mRNA-1"/>
    </source>
</evidence>
<gene>
    <name evidence="1" type="ORF">ECPE_LOCUS12773</name>
</gene>
<accession>A0A183B0N8</accession>
<dbReference type="WBParaSite" id="ECPE_0001281001-mRNA-1">
    <property type="protein sequence ID" value="ECPE_0001281001-mRNA-1"/>
    <property type="gene ID" value="ECPE_0001281001"/>
</dbReference>